<reference evidence="1" key="2">
    <citation type="journal article" date="2014" name="Nature">
        <title>The genome of Eucalyptus grandis.</title>
        <authorList>
            <person name="Myburg A.A."/>
            <person name="Grattapaglia D."/>
            <person name="Tuskan G.A."/>
            <person name="Hellsten U."/>
            <person name="Hayes R.D."/>
            <person name="Grimwood J."/>
            <person name="Jenkins J."/>
            <person name="Lindquist E."/>
            <person name="Tice H."/>
            <person name="Bauer D."/>
            <person name="Goodstein D.M."/>
            <person name="Dubchak I."/>
            <person name="Poliakov A."/>
            <person name="Mizrachi E."/>
            <person name="Kullan A.R."/>
            <person name="Hussey S.G."/>
            <person name="Pinard D."/>
            <person name="van der Merwe K."/>
            <person name="Singh P."/>
            <person name="van Jaarsveld I."/>
            <person name="Silva-Junior O.B."/>
            <person name="Togawa R.C."/>
            <person name="Pappas M.R."/>
            <person name="Faria D.A."/>
            <person name="Sansaloni C.P."/>
            <person name="Petroli C.D."/>
            <person name="Yang X."/>
            <person name="Ranjan P."/>
            <person name="Tschaplinski T.J."/>
            <person name="Ye C.Y."/>
            <person name="Li T."/>
            <person name="Sterck L."/>
            <person name="Vanneste K."/>
            <person name="Murat F."/>
            <person name="Soler M."/>
            <person name="Clemente H.S."/>
            <person name="Saidi N."/>
            <person name="Cassan-Wang H."/>
            <person name="Dunand C."/>
            <person name="Hefer C.A."/>
            <person name="Bornberg-Bauer E."/>
            <person name="Kersting A.R."/>
            <person name="Vining K."/>
            <person name="Amarasinghe V."/>
            <person name="Ranik M."/>
            <person name="Naithani S."/>
            <person name="Elser J."/>
            <person name="Boyd A.E."/>
            <person name="Liston A."/>
            <person name="Spatafora J.W."/>
            <person name="Dharmwardhana P."/>
            <person name="Raja R."/>
            <person name="Sullivan C."/>
            <person name="Romanel E."/>
            <person name="Alves-Ferreira M."/>
            <person name="Kulheim C."/>
            <person name="Foley W."/>
            <person name="Carocha V."/>
            <person name="Paiva J."/>
            <person name="Kudrna D."/>
            <person name="Brommonschenkel S.H."/>
            <person name="Pasquali G."/>
            <person name="Byrne M."/>
            <person name="Rigault P."/>
            <person name="Tibbits J."/>
            <person name="Spokevicius A."/>
            <person name="Jones R.C."/>
            <person name="Steane D.A."/>
            <person name="Vaillancourt R.E."/>
            <person name="Potts B.M."/>
            <person name="Joubert F."/>
            <person name="Barry K."/>
            <person name="Pappas G.J."/>
            <person name="Strauss S.H."/>
            <person name="Jaiswal P."/>
            <person name="Grima-Pettenati J."/>
            <person name="Salse J."/>
            <person name="Van de Peer Y."/>
            <person name="Rokhsar D.S."/>
            <person name="Schmutz J."/>
        </authorList>
    </citation>
    <scope>NUCLEOTIDE SEQUENCE</scope>
    <source>
        <tissue evidence="1">Leaf extractions</tissue>
    </source>
</reference>
<keyword evidence="3" id="KW-1185">Reference proteome</keyword>
<accession>A0A058ZT96</accession>
<dbReference type="EMBL" id="KK199134">
    <property type="protein sequence ID" value="KCW44659.1"/>
    <property type="molecule type" value="Genomic_DNA"/>
</dbReference>
<reference evidence="2" key="1">
    <citation type="submission" date="2013-07" db="EMBL/GenBank/DDBJ databases">
        <title>The genome of Eucalyptus grandis.</title>
        <authorList>
            <person name="Schmutz J."/>
            <person name="Hayes R."/>
            <person name="Myburg A."/>
            <person name="Tuskan G."/>
            <person name="Grattapaglia D."/>
            <person name="Rokhsar D.S."/>
        </authorList>
    </citation>
    <scope>NUCLEOTIDE SEQUENCE</scope>
    <source>
        <tissue evidence="2">Leaf extractions</tissue>
    </source>
</reference>
<reference evidence="1" key="4">
    <citation type="submission" date="2023-07" db="EMBL/GenBank/DDBJ databases">
        <authorList>
            <person name="Myburg A.A."/>
            <person name="Grattapaglia D."/>
            <person name="Tuskan G.A."/>
            <person name="Hellsten U."/>
            <person name="Hayes R.D."/>
            <person name="Grimwood J."/>
            <person name="Jenkins J."/>
            <person name="Lindquist E."/>
            <person name="Tice H."/>
            <person name="Bauer D."/>
            <person name="Goodstein D.M."/>
            <person name="Dubchak I."/>
            <person name="Poliakov A."/>
            <person name="Mizrachi E."/>
            <person name="Kullan A.R."/>
            <person name="Hussey S.G."/>
            <person name="Pinard D."/>
            <person name="Van D.M."/>
            <person name="Singh P."/>
            <person name="Van J.I."/>
            <person name="Silva-Junior O.B."/>
            <person name="Togawa R.C."/>
            <person name="Pappas M.R."/>
            <person name="Faria D.A."/>
            <person name="Sansaloni C.P."/>
            <person name="Petroli C.D."/>
            <person name="Yang X."/>
            <person name="Ranjan P."/>
            <person name="Tschaplinski T.J."/>
            <person name="Ye C.Y."/>
            <person name="Li T."/>
            <person name="Sterck L."/>
            <person name="Vanneste K."/>
            <person name="Murat F."/>
            <person name="Soler M."/>
            <person name="Clemente H.S."/>
            <person name="Saidi N."/>
            <person name="Cassan-Wang H."/>
            <person name="Dunand C."/>
            <person name="Hefer C.A."/>
            <person name="Bornberg-Bauer E."/>
            <person name="Kersting A.R."/>
            <person name="Vining K."/>
            <person name="Amarasinghe V."/>
            <person name="Ranik M."/>
            <person name="Naithani S."/>
            <person name="Elser J."/>
            <person name="Boyd A.E."/>
            <person name="Liston A."/>
            <person name="Spatafora J.W."/>
            <person name="Dharmwardhana P."/>
            <person name="Raja R."/>
            <person name="Sullivan C."/>
            <person name="Romanel E."/>
            <person name="Alves-Ferreira M."/>
            <person name="Kulheim C."/>
            <person name="Foley W."/>
            <person name="Carocha V."/>
            <person name="Paiva J."/>
            <person name="Kudrna D."/>
            <person name="Brommonschenkel S.H."/>
            <person name="Pasquali G."/>
            <person name="Byrne M."/>
            <person name="Rigault P."/>
            <person name="Tibbits J."/>
            <person name="Spokevicius A."/>
            <person name="Jones R.C."/>
            <person name="Steane D.A."/>
            <person name="Vaillancourt R.E."/>
            <person name="Potts B.M."/>
            <person name="Joubert F."/>
            <person name="Barry K."/>
            <person name="Pappas G.J."/>
            <person name="Strauss S.H."/>
            <person name="Jaiswal P."/>
            <person name="Grima-Pettenati J."/>
            <person name="Salse J."/>
            <person name="Van D.P."/>
            <person name="Rokhsar D.S."/>
            <person name="Schmutz J."/>
        </authorList>
    </citation>
    <scope>NUCLEOTIDE SEQUENCE</scope>
    <source>
        <tissue evidence="1">Leaf extractions</tissue>
    </source>
</reference>
<proteinExistence type="predicted"/>
<evidence type="ECO:0000313" key="2">
    <source>
        <dbReference type="EMBL" id="KCW44659.1"/>
    </source>
</evidence>
<gene>
    <name evidence="2" type="ORF">EUGRSUZ_L01813</name>
</gene>
<dbReference type="InParanoid" id="A0A058ZT96"/>
<evidence type="ECO:0000313" key="1">
    <source>
        <dbReference type="EMBL" id="KAK2632247.1"/>
    </source>
</evidence>
<evidence type="ECO:0000313" key="3">
    <source>
        <dbReference type="Proteomes" id="UP000030711"/>
    </source>
</evidence>
<protein>
    <submittedName>
        <fullName evidence="2">Uncharacterized protein</fullName>
    </submittedName>
</protein>
<dbReference type="Gramene" id="KCW44659">
    <property type="protein sequence ID" value="KCW44659"/>
    <property type="gene ID" value="EUGRSUZ_L01813"/>
</dbReference>
<organism evidence="2">
    <name type="scientific">Eucalyptus grandis</name>
    <name type="common">Flooded gum</name>
    <dbReference type="NCBI Taxonomy" id="71139"/>
    <lineage>
        <taxon>Eukaryota</taxon>
        <taxon>Viridiplantae</taxon>
        <taxon>Streptophyta</taxon>
        <taxon>Embryophyta</taxon>
        <taxon>Tracheophyta</taxon>
        <taxon>Spermatophyta</taxon>
        <taxon>Magnoliopsida</taxon>
        <taxon>eudicotyledons</taxon>
        <taxon>Gunneridae</taxon>
        <taxon>Pentapetalae</taxon>
        <taxon>rosids</taxon>
        <taxon>malvids</taxon>
        <taxon>Myrtales</taxon>
        <taxon>Myrtaceae</taxon>
        <taxon>Myrtoideae</taxon>
        <taxon>Eucalypteae</taxon>
        <taxon>Eucalyptus</taxon>
    </lineage>
</organism>
<dbReference type="Proteomes" id="UP000030711">
    <property type="component" value="Unassembled WGS sequence"/>
</dbReference>
<name>A0A058ZT96_EUCGR</name>
<sequence>MRCSALATVAVGRALGQLRQRPVAMAFMMRVQLVTIRISCSLGLSSLRFSIPTVVERRAFRFICSCISLEFGYGMVLLQNIEHEIVLILFLLWDNNCNL</sequence>
<dbReference type="AlphaFoldDB" id="A0A058ZT96"/>
<dbReference type="EMBL" id="MU848618">
    <property type="protein sequence ID" value="KAK2632247.1"/>
    <property type="molecule type" value="Genomic_DNA"/>
</dbReference>
<reference evidence="1" key="3">
    <citation type="submission" date="2023-04" db="EMBL/GenBank/DDBJ databases">
        <title>WGS assembly of Eucalyptus grandis.</title>
        <authorList>
            <person name="Myburg A."/>
            <person name="Grattapaglia D."/>
            <person name="Tuskan G."/>
            <person name="Hellsten U."/>
            <person name="Hayes R."/>
            <person name="Grimwood J."/>
            <person name="Jenkins J."/>
            <person name="Lindquist E."/>
            <person name="Tice H."/>
            <person name="Bauer D."/>
            <person name="Goodstein D."/>
            <person name="Dubchak I."/>
            <person name="Poliakov A."/>
            <person name="Mizrachi E."/>
            <person name="Kullan A."/>
            <person name="Hussey S."/>
            <person name="Pinard D."/>
            <person name="Van D."/>
            <person name="Singh P."/>
            <person name="Van J."/>
            <person name="Silva-Junior O."/>
            <person name="Togawa R."/>
            <person name="Pappas M."/>
            <person name="Faria D."/>
            <person name="Sansaloni C."/>
            <person name="Petroli C."/>
            <person name="Yang X."/>
            <person name="Ranjan P."/>
            <person name="Tschaplinski T."/>
            <person name="Ye C."/>
            <person name="Li T."/>
            <person name="Sterck L."/>
            <person name="Vanneste K."/>
            <person name="Murat F."/>
            <person name="Soler M."/>
            <person name="Clemente H."/>
            <person name="Saidi N."/>
            <person name="Cassan-Wang H."/>
            <person name="Dunand C."/>
            <person name="Hefer C."/>
            <person name="Bornberg-Bauer E."/>
            <person name="Kersting A."/>
            <person name="Vining K."/>
            <person name="Amarasinghe V."/>
            <person name="Ranik M."/>
            <person name="Naithani S."/>
            <person name="Elser J."/>
            <person name="Boyd A."/>
            <person name="Liston A."/>
            <person name="Spatafora J."/>
            <person name="Dharmwardhana P."/>
            <person name="Raja R."/>
            <person name="Sullivan C."/>
            <person name="Romanel E."/>
            <person name="Alves-Ferreira M."/>
            <person name="Kulheim C."/>
            <person name="Foley W."/>
            <person name="Carocha V."/>
            <person name="Paiva J."/>
            <person name="Kudrna D."/>
            <person name="Brommonschenkel S."/>
            <person name="Pasquali G."/>
            <person name="Byrne M."/>
            <person name="Rigault P."/>
            <person name="Tibbits J."/>
            <person name="Spokevicius A."/>
            <person name="Jones R."/>
            <person name="Steane D."/>
            <person name="Vaillancourt R."/>
            <person name="Potts B."/>
            <person name="Joubert F."/>
            <person name="Barry K."/>
            <person name="Pappas G."/>
            <person name="Strauss S."/>
            <person name="Jaiswal P."/>
            <person name="Grima-Pettenati J."/>
            <person name="Salse J."/>
            <person name="Van D."/>
            <person name="Rokhsar D."/>
            <person name="Schmutz J."/>
        </authorList>
    </citation>
    <scope>NUCLEOTIDE SEQUENCE</scope>
    <source>
        <tissue evidence="1">Leaf extractions</tissue>
    </source>
</reference>